<dbReference type="SUPFAM" id="SSF50346">
    <property type="entry name" value="PRC-barrel domain"/>
    <property type="match status" value="1"/>
</dbReference>
<dbReference type="InterPro" id="IPR011033">
    <property type="entry name" value="PRC_barrel-like_sf"/>
</dbReference>
<dbReference type="GO" id="GO:0019684">
    <property type="term" value="P:photosynthesis, light reaction"/>
    <property type="evidence" value="ECO:0007669"/>
    <property type="project" value="InterPro"/>
</dbReference>
<protein>
    <submittedName>
        <fullName evidence="1">PRC domain containing protein</fullName>
    </submittedName>
</protein>
<dbReference type="RefSeq" id="WP_150215441.1">
    <property type="nucleotide sequence ID" value="NZ_CP029192.1"/>
</dbReference>
<evidence type="ECO:0000313" key="1">
    <source>
        <dbReference type="EMBL" id="QES33286.1"/>
    </source>
</evidence>
<dbReference type="InterPro" id="IPR014747">
    <property type="entry name" value="Bac_photo_RC_H_C"/>
</dbReference>
<sequence length="124" mass="13397">MTDRVPAPENVPAPVHPDSHIPVARLLDCAVEGSDGPIGKVDPVSEEVAPDHIVVDTGGTLLSKKVLLPLWVVSHVDEATRTVHVPHTKDHVRDAPRFDRDLRVTDPGYRARIDAHYAAGQPGS</sequence>
<dbReference type="GO" id="GO:0030077">
    <property type="term" value="C:plasma membrane light-harvesting complex"/>
    <property type="evidence" value="ECO:0007669"/>
    <property type="project" value="InterPro"/>
</dbReference>
<dbReference type="AlphaFoldDB" id="A0A5P2BS22"/>
<proteinExistence type="predicted"/>
<dbReference type="OrthoDB" id="4224056at2"/>
<name>A0A5P2BS22_STRVZ</name>
<gene>
    <name evidence="1" type="ORF">DEJ48_07655</name>
</gene>
<evidence type="ECO:0000313" key="2">
    <source>
        <dbReference type="Proteomes" id="UP000322927"/>
    </source>
</evidence>
<dbReference type="EMBL" id="CP029192">
    <property type="protein sequence ID" value="QES33286.1"/>
    <property type="molecule type" value="Genomic_DNA"/>
</dbReference>
<accession>A0A5P2BS22</accession>
<dbReference type="Gene3D" id="3.90.50.10">
    <property type="entry name" value="Photosynthetic Reaction Center, subunit H, domain 2"/>
    <property type="match status" value="1"/>
</dbReference>
<organism evidence="1 2">
    <name type="scientific">Streptomyces venezuelae</name>
    <dbReference type="NCBI Taxonomy" id="54571"/>
    <lineage>
        <taxon>Bacteria</taxon>
        <taxon>Bacillati</taxon>
        <taxon>Actinomycetota</taxon>
        <taxon>Actinomycetes</taxon>
        <taxon>Kitasatosporales</taxon>
        <taxon>Streptomycetaceae</taxon>
        <taxon>Streptomyces</taxon>
    </lineage>
</organism>
<reference evidence="1 2" key="1">
    <citation type="submission" date="2018-05" db="EMBL/GenBank/DDBJ databases">
        <title>Streptomyces venezuelae.</title>
        <authorList>
            <person name="Kim W."/>
            <person name="Lee N."/>
            <person name="Cho B.-K."/>
        </authorList>
    </citation>
    <scope>NUCLEOTIDE SEQUENCE [LARGE SCALE GENOMIC DNA]</scope>
    <source>
        <strain evidence="1 2">ATCC 14584</strain>
    </source>
</reference>
<dbReference type="Proteomes" id="UP000322927">
    <property type="component" value="Chromosome"/>
</dbReference>